<dbReference type="AlphaFoldDB" id="A0A5D4H8U7"/>
<reference evidence="1 2" key="1">
    <citation type="submission" date="2019-08" db="EMBL/GenBank/DDBJ databases">
        <title>Phlebobacter frassis gen. nov. sp. nov., a new member of family Sphingobacteriaceae isolated from sand fly rearing media.</title>
        <authorList>
            <person name="Kakumanu M.L."/>
            <person name="Marayati B.F."/>
            <person name="Wada-Katsumata A."/>
            <person name="Wasserberg G."/>
            <person name="Schal C."/>
            <person name="Apperson C.S."/>
            <person name="Ponnusamy L."/>
        </authorList>
    </citation>
    <scope>NUCLEOTIDE SEQUENCE [LARGE SCALE GENOMIC DNA]</scope>
    <source>
        <strain evidence="1 2">SSI9</strain>
    </source>
</reference>
<dbReference type="InterPro" id="IPR011466">
    <property type="entry name" value="DUF1572"/>
</dbReference>
<protein>
    <submittedName>
        <fullName evidence="1">DUF1572 domain-containing protein</fullName>
    </submittedName>
</protein>
<evidence type="ECO:0000313" key="2">
    <source>
        <dbReference type="Proteomes" id="UP000322362"/>
    </source>
</evidence>
<dbReference type="EMBL" id="VTAV01000007">
    <property type="protein sequence ID" value="TYR35835.1"/>
    <property type="molecule type" value="Genomic_DNA"/>
</dbReference>
<organism evidence="1 2">
    <name type="scientific">Sphingobacterium phlebotomi</name>
    <dbReference type="NCBI Taxonomy" id="2605433"/>
    <lineage>
        <taxon>Bacteria</taxon>
        <taxon>Pseudomonadati</taxon>
        <taxon>Bacteroidota</taxon>
        <taxon>Sphingobacteriia</taxon>
        <taxon>Sphingobacteriales</taxon>
        <taxon>Sphingobacteriaceae</taxon>
        <taxon>Sphingobacterium</taxon>
    </lineage>
</organism>
<dbReference type="Proteomes" id="UP000322362">
    <property type="component" value="Unassembled WGS sequence"/>
</dbReference>
<keyword evidence="2" id="KW-1185">Reference proteome</keyword>
<comment type="caution">
    <text evidence="1">The sequence shown here is derived from an EMBL/GenBank/DDBJ whole genome shotgun (WGS) entry which is preliminary data.</text>
</comment>
<gene>
    <name evidence="1" type="ORF">FXV77_12225</name>
</gene>
<evidence type="ECO:0000313" key="1">
    <source>
        <dbReference type="EMBL" id="TYR35835.1"/>
    </source>
</evidence>
<proteinExistence type="predicted"/>
<dbReference type="SUPFAM" id="SSF109854">
    <property type="entry name" value="DinB/YfiT-like putative metalloenzymes"/>
    <property type="match status" value="1"/>
</dbReference>
<sequence>METNYINSVIKQFGYYKMLGEKAMQQLDDESLFWQYNEESNSIAIIVNHVSGNMQSRFTDFLTSDGEKTWRNRDAEFDNRFHDRPSLIAHWEKGWECLFNALSSLRTVDLESIVYIRNDGHTVIEAINRQLAHYPYHIGQIVYIAKMIKNEGWQTLSIARNKSAQYNERKFEQDKERRHFTDDL</sequence>
<dbReference type="RefSeq" id="WP_148919502.1">
    <property type="nucleotide sequence ID" value="NZ_VTAV01000007.1"/>
</dbReference>
<dbReference type="Gene3D" id="1.20.120.450">
    <property type="entry name" value="dinb family like domain"/>
    <property type="match status" value="1"/>
</dbReference>
<dbReference type="Pfam" id="PF07609">
    <property type="entry name" value="DUF1572"/>
    <property type="match status" value="1"/>
</dbReference>
<accession>A0A5D4H8U7</accession>
<name>A0A5D4H8U7_9SPHI</name>
<dbReference type="InterPro" id="IPR034660">
    <property type="entry name" value="DinB/YfiT-like"/>
</dbReference>